<feature type="transmembrane region" description="Helical" evidence="1">
    <location>
        <begin position="51"/>
        <end position="76"/>
    </location>
</feature>
<keyword evidence="1" id="KW-1133">Transmembrane helix</keyword>
<proteinExistence type="predicted"/>
<protein>
    <submittedName>
        <fullName evidence="2">Uncharacterized protein</fullName>
    </submittedName>
</protein>
<dbReference type="Proteomes" id="UP000001558">
    <property type="component" value="Chromosome"/>
</dbReference>
<gene>
    <name evidence="2" type="ordered locus">Shew_3183</name>
</gene>
<reference evidence="2 3" key="1">
    <citation type="submission" date="2007-03" db="EMBL/GenBank/DDBJ databases">
        <title>Complete sequence of Shewanella loihica PV-4.</title>
        <authorList>
            <consortium name="US DOE Joint Genome Institute"/>
            <person name="Copeland A."/>
            <person name="Lucas S."/>
            <person name="Lapidus A."/>
            <person name="Barry K."/>
            <person name="Detter J.C."/>
            <person name="Glavina del Rio T."/>
            <person name="Hammon N."/>
            <person name="Israni S."/>
            <person name="Dalin E."/>
            <person name="Tice H."/>
            <person name="Pitluck S."/>
            <person name="Chain P."/>
            <person name="Malfatti S."/>
            <person name="Shin M."/>
            <person name="Vergez L."/>
            <person name="Schmutz J."/>
            <person name="Larimer F."/>
            <person name="Land M."/>
            <person name="Hauser L."/>
            <person name="Kyrpides N."/>
            <person name="Mikhailova N."/>
            <person name="Romine M.F."/>
            <person name="Serres G."/>
            <person name="Fredrickson J."/>
            <person name="Tiedje J."/>
            <person name="Richardson P."/>
        </authorList>
    </citation>
    <scope>NUCLEOTIDE SEQUENCE [LARGE SCALE GENOMIC DNA]</scope>
    <source>
        <strain evidence="3">ATCC BAA-1088 / PV-4</strain>
    </source>
</reference>
<feature type="transmembrane region" description="Helical" evidence="1">
    <location>
        <begin position="17"/>
        <end position="39"/>
    </location>
</feature>
<dbReference type="EMBL" id="CP000606">
    <property type="protein sequence ID" value="ABO25049.1"/>
    <property type="molecule type" value="Genomic_DNA"/>
</dbReference>
<organism evidence="2 3">
    <name type="scientific">Shewanella loihica (strain ATCC BAA-1088 / PV-4)</name>
    <dbReference type="NCBI Taxonomy" id="323850"/>
    <lineage>
        <taxon>Bacteria</taxon>
        <taxon>Pseudomonadati</taxon>
        <taxon>Pseudomonadota</taxon>
        <taxon>Gammaproteobacteria</taxon>
        <taxon>Alteromonadales</taxon>
        <taxon>Shewanellaceae</taxon>
        <taxon>Shewanella</taxon>
    </lineage>
</organism>
<accession>A3QHV1</accession>
<dbReference type="KEGG" id="slo:Shew_3183"/>
<dbReference type="OrthoDB" id="6400904at2"/>
<name>A3QHV1_SHELP</name>
<evidence type="ECO:0000256" key="1">
    <source>
        <dbReference type="SAM" id="Phobius"/>
    </source>
</evidence>
<dbReference type="AlphaFoldDB" id="A3QHV1"/>
<evidence type="ECO:0000313" key="2">
    <source>
        <dbReference type="EMBL" id="ABO25049.1"/>
    </source>
</evidence>
<feature type="transmembrane region" description="Helical" evidence="1">
    <location>
        <begin position="82"/>
        <end position="115"/>
    </location>
</feature>
<sequence length="127" mass="14165" precursor="true">MTSTETSKPFTEKQRGFWLSAFLVLMFIANPLTAITYFANPQAITEIYPSASTGILYFLGVMSLVNVVLAAMIWRWQKLGVYGFYCVIAIGFFINLYIGIGVMGSLTGLLGGVLVFVTTKKRWEHFS</sequence>
<evidence type="ECO:0000313" key="3">
    <source>
        <dbReference type="Proteomes" id="UP000001558"/>
    </source>
</evidence>
<dbReference type="HOGENOM" id="CLU_2024551_0_0_6"/>
<dbReference type="RefSeq" id="WP_011866979.1">
    <property type="nucleotide sequence ID" value="NC_009092.1"/>
</dbReference>
<dbReference type="eggNOG" id="ENOG5033I7A">
    <property type="taxonomic scope" value="Bacteria"/>
</dbReference>
<keyword evidence="3" id="KW-1185">Reference proteome</keyword>
<keyword evidence="1" id="KW-0472">Membrane</keyword>
<keyword evidence="1" id="KW-0812">Transmembrane</keyword>